<reference evidence="4 5" key="1">
    <citation type="journal article" date="2019" name="Microb. Cell Fact.">
        <title>Exploring novel herbicidin analogues by transcriptional regulator overexpression and MS/MS molecular networking.</title>
        <authorList>
            <person name="Shi Y."/>
            <person name="Gu R."/>
            <person name="Li Y."/>
            <person name="Wang X."/>
            <person name="Ren W."/>
            <person name="Li X."/>
            <person name="Wang L."/>
            <person name="Xie Y."/>
            <person name="Hong B."/>
        </authorList>
    </citation>
    <scope>NUCLEOTIDE SEQUENCE [LARGE SCALE GENOMIC DNA]</scope>
    <source>
        <strain evidence="4 5">US-43</strain>
    </source>
</reference>
<protein>
    <submittedName>
        <fullName evidence="4">GNAT family N-acetyltransferase</fullName>
    </submittedName>
</protein>
<dbReference type="InterPro" id="IPR000182">
    <property type="entry name" value="GNAT_dom"/>
</dbReference>
<dbReference type="CDD" id="cd04301">
    <property type="entry name" value="NAT_SF"/>
    <property type="match status" value="1"/>
</dbReference>
<dbReference type="EMBL" id="VOKX01000126">
    <property type="protein sequence ID" value="KAB7833849.1"/>
    <property type="molecule type" value="Genomic_DNA"/>
</dbReference>
<comment type="caution">
    <text evidence="4">The sequence shown here is derived from an EMBL/GenBank/DDBJ whole genome shotgun (WGS) entry which is preliminary data.</text>
</comment>
<dbReference type="PANTHER" id="PTHR43877">
    <property type="entry name" value="AMINOALKYLPHOSPHONATE N-ACETYLTRANSFERASE-RELATED-RELATED"/>
    <property type="match status" value="1"/>
</dbReference>
<keyword evidence="1 4" id="KW-0808">Transferase</keyword>
<dbReference type="SUPFAM" id="SSF55729">
    <property type="entry name" value="Acyl-CoA N-acyltransferases (Nat)"/>
    <property type="match status" value="1"/>
</dbReference>
<dbReference type="Proteomes" id="UP000327000">
    <property type="component" value="Unassembled WGS sequence"/>
</dbReference>
<evidence type="ECO:0000259" key="3">
    <source>
        <dbReference type="PROSITE" id="PS51186"/>
    </source>
</evidence>
<dbReference type="PANTHER" id="PTHR43877:SF1">
    <property type="entry name" value="ACETYLTRANSFERASE"/>
    <property type="match status" value="1"/>
</dbReference>
<evidence type="ECO:0000256" key="1">
    <source>
        <dbReference type="ARBA" id="ARBA00022679"/>
    </source>
</evidence>
<feature type="domain" description="N-acetyltransferase" evidence="3">
    <location>
        <begin position="12"/>
        <end position="170"/>
    </location>
</feature>
<evidence type="ECO:0000313" key="4">
    <source>
        <dbReference type="EMBL" id="KAB7833849.1"/>
    </source>
</evidence>
<evidence type="ECO:0000313" key="5">
    <source>
        <dbReference type="Proteomes" id="UP000327000"/>
    </source>
</evidence>
<dbReference type="Gene3D" id="3.40.630.30">
    <property type="match status" value="1"/>
</dbReference>
<proteinExistence type="predicted"/>
<organism evidence="4 5">
    <name type="scientific">Streptomyces mobaraensis</name>
    <name type="common">Streptoverticillium mobaraense</name>
    <dbReference type="NCBI Taxonomy" id="35621"/>
    <lineage>
        <taxon>Bacteria</taxon>
        <taxon>Bacillati</taxon>
        <taxon>Actinomycetota</taxon>
        <taxon>Actinomycetes</taxon>
        <taxon>Kitasatosporales</taxon>
        <taxon>Streptomycetaceae</taxon>
        <taxon>Streptomyces</taxon>
    </lineage>
</organism>
<gene>
    <name evidence="4" type="ORF">FRZ00_31965</name>
</gene>
<dbReference type="InterPro" id="IPR050832">
    <property type="entry name" value="Bact_Acetyltransf"/>
</dbReference>
<evidence type="ECO:0000256" key="2">
    <source>
        <dbReference type="ARBA" id="ARBA00023315"/>
    </source>
</evidence>
<dbReference type="OrthoDB" id="4322031at2"/>
<keyword evidence="5" id="KW-1185">Reference proteome</keyword>
<dbReference type="InterPro" id="IPR016181">
    <property type="entry name" value="Acyl_CoA_acyltransferase"/>
</dbReference>
<dbReference type="GO" id="GO:0016747">
    <property type="term" value="F:acyltransferase activity, transferring groups other than amino-acyl groups"/>
    <property type="evidence" value="ECO:0007669"/>
    <property type="project" value="InterPro"/>
</dbReference>
<sequence>MAEGVERDGFACVLRELSMADAATAAEVRDVGRRAYAVEAGLIGFAGIPALRESLEEMRAQPLRWLGAVTGSGRVAAFVAWREPDEGTDEEAVVDVHRVCVDPPWFRRGLASRLLRHLLDELAPEHDAVVSTGARNHPAVALYRRLGFVRVGGFEPVPGVPVSRFRLTRRSATD</sequence>
<name>A0A5N5W040_STRMB</name>
<dbReference type="PROSITE" id="PS51186">
    <property type="entry name" value="GNAT"/>
    <property type="match status" value="1"/>
</dbReference>
<dbReference type="AlphaFoldDB" id="A0A5N5W040"/>
<dbReference type="Pfam" id="PF00583">
    <property type="entry name" value="Acetyltransf_1"/>
    <property type="match status" value="1"/>
</dbReference>
<accession>A0A5N5W040</accession>
<keyword evidence="2" id="KW-0012">Acyltransferase</keyword>